<dbReference type="PANTHER" id="PTHR35910:SF6">
    <property type="entry name" value="2EXR DOMAIN-CONTAINING PROTEIN"/>
    <property type="match status" value="1"/>
</dbReference>
<dbReference type="Proteomes" id="UP000241818">
    <property type="component" value="Unassembled WGS sequence"/>
</dbReference>
<dbReference type="GeneID" id="36571564"/>
<organism evidence="2 3">
    <name type="scientific">Amorphotheca resinae ATCC 22711</name>
    <dbReference type="NCBI Taxonomy" id="857342"/>
    <lineage>
        <taxon>Eukaryota</taxon>
        <taxon>Fungi</taxon>
        <taxon>Dikarya</taxon>
        <taxon>Ascomycota</taxon>
        <taxon>Pezizomycotina</taxon>
        <taxon>Leotiomycetes</taxon>
        <taxon>Helotiales</taxon>
        <taxon>Amorphothecaceae</taxon>
        <taxon>Amorphotheca</taxon>
    </lineage>
</organism>
<evidence type="ECO:0000313" key="3">
    <source>
        <dbReference type="Proteomes" id="UP000241818"/>
    </source>
</evidence>
<dbReference type="InParanoid" id="A0A2T3BFZ1"/>
<dbReference type="AlphaFoldDB" id="A0A2T3BFZ1"/>
<evidence type="ECO:0000313" key="2">
    <source>
        <dbReference type="EMBL" id="PSS28311.1"/>
    </source>
</evidence>
<gene>
    <name evidence="2" type="ORF">M430DRAFT_165655</name>
</gene>
<dbReference type="RefSeq" id="XP_024725836.1">
    <property type="nucleotide sequence ID" value="XM_024863483.1"/>
</dbReference>
<dbReference type="Pfam" id="PF20150">
    <property type="entry name" value="2EXR"/>
    <property type="match status" value="1"/>
</dbReference>
<dbReference type="PANTHER" id="PTHR35910">
    <property type="entry name" value="2EXR DOMAIN-CONTAINING PROTEIN"/>
    <property type="match status" value="1"/>
</dbReference>
<name>A0A2T3BFZ1_AMORE</name>
<dbReference type="InterPro" id="IPR045518">
    <property type="entry name" value="2EXR"/>
</dbReference>
<dbReference type="OrthoDB" id="3557569at2759"/>
<dbReference type="EMBL" id="KZ679006">
    <property type="protein sequence ID" value="PSS28311.1"/>
    <property type="molecule type" value="Genomic_DNA"/>
</dbReference>
<accession>A0A2T3BFZ1</accession>
<keyword evidence="3" id="KW-1185">Reference proteome</keyword>
<proteinExistence type="predicted"/>
<evidence type="ECO:0000259" key="1">
    <source>
        <dbReference type="Pfam" id="PF20150"/>
    </source>
</evidence>
<reference evidence="2 3" key="1">
    <citation type="journal article" date="2018" name="New Phytol.">
        <title>Comparative genomics and transcriptomics depict ericoid mycorrhizal fungi as versatile saprotrophs and plant mutualists.</title>
        <authorList>
            <person name="Martino E."/>
            <person name="Morin E."/>
            <person name="Grelet G.A."/>
            <person name="Kuo A."/>
            <person name="Kohler A."/>
            <person name="Daghino S."/>
            <person name="Barry K.W."/>
            <person name="Cichocki N."/>
            <person name="Clum A."/>
            <person name="Dockter R.B."/>
            <person name="Hainaut M."/>
            <person name="Kuo R.C."/>
            <person name="LaButti K."/>
            <person name="Lindahl B.D."/>
            <person name="Lindquist E.A."/>
            <person name="Lipzen A."/>
            <person name="Khouja H.R."/>
            <person name="Magnuson J."/>
            <person name="Murat C."/>
            <person name="Ohm R.A."/>
            <person name="Singer S.W."/>
            <person name="Spatafora J.W."/>
            <person name="Wang M."/>
            <person name="Veneault-Fourrey C."/>
            <person name="Henrissat B."/>
            <person name="Grigoriev I.V."/>
            <person name="Martin F.M."/>
            <person name="Perotto S."/>
        </authorList>
    </citation>
    <scope>NUCLEOTIDE SEQUENCE [LARGE SCALE GENOMIC DNA]</scope>
    <source>
        <strain evidence="2 3">ATCC 22711</strain>
    </source>
</reference>
<sequence>MAPHSSTSHDSNPTISFTCFNKLPVEVRLMIWKFALPDPRIVYIKARRLRTDDDPSWWKRVRSDKAIEGPAGPAPYPEADDADDDESSYDFFDIEDYELDKIERKMACKRLLTPDDKFTGRMTRADAKAILMRPEKHRAIELPGIHRPAHLHGVYSESGIPSLLLVCKESFGVASKSYTAAFGAKGAFPQTYFDFHRDTLHIDFNSLRSLHKSAYWYRISGVDYDPSGEIPALTPTDETSMVESLSVSLSLPAVELALESSDRFSTFLYSLHRLFPRLKRLTIVERHYAPAELCDDDVDKRAEDMKELKFVESTIHLLQNHLQFNGHPIFLGDYRHIQSGRRQLSVLDPPEWVEDARRISEQHSNTSWPFFQVDYKSIIAEAYENKLLKQAAEPNKRFDRYGWPIYRSEDDFDDDSEDDFNRDPWLDEYIDGLGDEFDHHAIREILYTLKDKDNYLPEDDDVLKVNDVLKDNDVLEDDYDLEGVTDEDMLRLANEAEASMT</sequence>
<protein>
    <recommendedName>
        <fullName evidence="1">2EXR domain-containing protein</fullName>
    </recommendedName>
</protein>
<feature type="domain" description="2EXR" evidence="1">
    <location>
        <begin position="17"/>
        <end position="60"/>
    </location>
</feature>